<feature type="compositionally biased region" description="Polar residues" evidence="1">
    <location>
        <begin position="55"/>
        <end position="65"/>
    </location>
</feature>
<accession>A0A336JRA0</accession>
<sequence length="178" mass="18288">MIKKLCIGAVALATMTGASYAQTPPAASNNPPGATAPRPAGAQAQTDTGAAGDASRTTTGAVTSSSQGIRVADSATLAIRYATVKPADLTSSKLIGINVYNNQNEQLGEIQDLVIDGGRTISAVVVSVGGFLGLGESYVAVDPSTIVLNDRNGTWRAFVDTSKDNLKNAPKFTYRANK</sequence>
<organism evidence="5 6">
    <name type="scientific">Rhodopseudomonas pentothenatexigens</name>
    <dbReference type="NCBI Taxonomy" id="999699"/>
    <lineage>
        <taxon>Bacteria</taxon>
        <taxon>Pseudomonadati</taxon>
        <taxon>Pseudomonadota</taxon>
        <taxon>Alphaproteobacteria</taxon>
        <taxon>Hyphomicrobiales</taxon>
        <taxon>Nitrobacteraceae</taxon>
        <taxon>Rhodopseudomonas</taxon>
    </lineage>
</organism>
<dbReference type="PANTHER" id="PTHR36505">
    <property type="entry name" value="BLR1072 PROTEIN"/>
    <property type="match status" value="1"/>
</dbReference>
<dbReference type="EMBL" id="UFQQ01000018">
    <property type="protein sequence ID" value="SSW92307.1"/>
    <property type="molecule type" value="Genomic_DNA"/>
</dbReference>
<feature type="compositionally biased region" description="Polar residues" evidence="1">
    <location>
        <begin position="21"/>
        <end position="30"/>
    </location>
</feature>
<feature type="compositionally biased region" description="Low complexity" evidence="1">
    <location>
        <begin position="31"/>
        <end position="54"/>
    </location>
</feature>
<evidence type="ECO:0000256" key="1">
    <source>
        <dbReference type="SAM" id="MobiDB-lite"/>
    </source>
</evidence>
<feature type="chain" id="PRO_5016235764" evidence="2">
    <location>
        <begin position="22"/>
        <end position="178"/>
    </location>
</feature>
<dbReference type="Proteomes" id="UP000256343">
    <property type="component" value="Unassembled WGS sequence"/>
</dbReference>
<feature type="domain" description="PRC-barrel" evidence="3">
    <location>
        <begin position="91"/>
        <end position="166"/>
    </location>
</feature>
<proteinExistence type="predicted"/>
<keyword evidence="7" id="KW-1185">Reference proteome</keyword>
<reference evidence="4 7" key="2">
    <citation type="submission" date="2018-07" db="EMBL/GenBank/DDBJ databases">
        <title>Genomic Encyclopedia of Archaeal and Bacterial Type Strains, Phase II (KMG-II): from individual species to whole genera.</title>
        <authorList>
            <person name="Goeker M."/>
        </authorList>
    </citation>
    <scope>NUCLEOTIDE SEQUENCE [LARGE SCALE GENOMIC DNA]</scope>
    <source>
        <strain evidence="4 7">JA575</strain>
    </source>
</reference>
<evidence type="ECO:0000313" key="5">
    <source>
        <dbReference type="EMBL" id="SSW92307.1"/>
    </source>
</evidence>
<dbReference type="Proteomes" id="UP000252631">
    <property type="component" value="Unassembled WGS sequence"/>
</dbReference>
<feature type="signal peptide" evidence="2">
    <location>
        <begin position="1"/>
        <end position="21"/>
    </location>
</feature>
<feature type="region of interest" description="Disordered" evidence="1">
    <location>
        <begin position="21"/>
        <end position="65"/>
    </location>
</feature>
<dbReference type="EMBL" id="QRDT01000018">
    <property type="protein sequence ID" value="RED29701.1"/>
    <property type="molecule type" value="Genomic_DNA"/>
</dbReference>
<dbReference type="InterPro" id="IPR027275">
    <property type="entry name" value="PRC-brl_dom"/>
</dbReference>
<evidence type="ECO:0000313" key="6">
    <source>
        <dbReference type="Proteomes" id="UP000252631"/>
    </source>
</evidence>
<dbReference type="InterPro" id="IPR011033">
    <property type="entry name" value="PRC_barrel-like_sf"/>
</dbReference>
<evidence type="ECO:0000256" key="2">
    <source>
        <dbReference type="SAM" id="SignalP"/>
    </source>
</evidence>
<dbReference type="RefSeq" id="WP_244601328.1">
    <property type="nucleotide sequence ID" value="NZ_QRDT01000018.1"/>
</dbReference>
<reference evidence="5 6" key="1">
    <citation type="submission" date="2017-08" db="EMBL/GenBank/DDBJ databases">
        <authorList>
            <person name="de Groot N.N."/>
        </authorList>
    </citation>
    <scope>NUCLEOTIDE SEQUENCE [LARGE SCALE GENOMIC DNA]</scope>
    <source>
        <strain evidence="5 6">JA575</strain>
    </source>
</reference>
<evidence type="ECO:0000313" key="4">
    <source>
        <dbReference type="EMBL" id="RED29701.1"/>
    </source>
</evidence>
<dbReference type="Pfam" id="PF05239">
    <property type="entry name" value="PRC"/>
    <property type="match status" value="1"/>
</dbReference>
<keyword evidence="2" id="KW-0732">Signal</keyword>
<dbReference type="AlphaFoldDB" id="A0A336JRA0"/>
<gene>
    <name evidence="4" type="ORF">BJ125_11860</name>
    <name evidence="5" type="ORF">SAMN05892882_11860</name>
</gene>
<evidence type="ECO:0000259" key="3">
    <source>
        <dbReference type="Pfam" id="PF05239"/>
    </source>
</evidence>
<dbReference type="Gene3D" id="2.30.30.240">
    <property type="entry name" value="PRC-barrel domain"/>
    <property type="match status" value="1"/>
</dbReference>
<dbReference type="PANTHER" id="PTHR36505:SF1">
    <property type="entry name" value="BLR1072 PROTEIN"/>
    <property type="match status" value="1"/>
</dbReference>
<dbReference type="SUPFAM" id="SSF50346">
    <property type="entry name" value="PRC-barrel domain"/>
    <property type="match status" value="1"/>
</dbReference>
<evidence type="ECO:0000313" key="7">
    <source>
        <dbReference type="Proteomes" id="UP000256343"/>
    </source>
</evidence>
<protein>
    <submittedName>
        <fullName evidence="5">PRC-barrel domain protein</fullName>
    </submittedName>
</protein>
<name>A0A336JRA0_9BRAD</name>